<evidence type="ECO:0000259" key="1">
    <source>
        <dbReference type="Pfam" id="PF03476"/>
    </source>
</evidence>
<gene>
    <name evidence="2" type="ORF">BYL167_LOCUS42346</name>
    <name evidence="3" type="ORF">SMN809_LOCUS51023</name>
</gene>
<dbReference type="Pfam" id="PF03476">
    <property type="entry name" value="MOSC_N"/>
    <property type="match status" value="1"/>
</dbReference>
<dbReference type="Proteomes" id="UP000676336">
    <property type="component" value="Unassembled WGS sequence"/>
</dbReference>
<feature type="domain" description="Molybdenum cofactor sulfurase middle" evidence="1">
    <location>
        <begin position="5"/>
        <end position="56"/>
    </location>
</feature>
<reference evidence="2" key="1">
    <citation type="submission" date="2021-02" db="EMBL/GenBank/DDBJ databases">
        <authorList>
            <person name="Nowell W R."/>
        </authorList>
    </citation>
    <scope>NUCLEOTIDE SEQUENCE</scope>
</reference>
<name>A0A8S2ZTL0_9BILA</name>
<dbReference type="EMBL" id="CAJOBI010170150">
    <property type="protein sequence ID" value="CAF4885733.1"/>
    <property type="molecule type" value="Genomic_DNA"/>
</dbReference>
<accession>A0A8S2ZTL0</accession>
<evidence type="ECO:0000313" key="4">
    <source>
        <dbReference type="Proteomes" id="UP000681967"/>
    </source>
</evidence>
<proteinExistence type="predicted"/>
<evidence type="ECO:0000313" key="2">
    <source>
        <dbReference type="EMBL" id="CAF4655182.1"/>
    </source>
</evidence>
<evidence type="ECO:0000313" key="3">
    <source>
        <dbReference type="EMBL" id="CAF4885733.1"/>
    </source>
</evidence>
<dbReference type="InterPro" id="IPR005303">
    <property type="entry name" value="MOCOS_middle"/>
</dbReference>
<dbReference type="AlphaFoldDB" id="A0A8S2ZTL0"/>
<organism evidence="2 4">
    <name type="scientific">Rotaria magnacalcarata</name>
    <dbReference type="NCBI Taxonomy" id="392030"/>
    <lineage>
        <taxon>Eukaryota</taxon>
        <taxon>Metazoa</taxon>
        <taxon>Spiralia</taxon>
        <taxon>Gnathifera</taxon>
        <taxon>Rotifera</taxon>
        <taxon>Eurotatoria</taxon>
        <taxon>Bdelloidea</taxon>
        <taxon>Philodinida</taxon>
        <taxon>Philodinidae</taxon>
        <taxon>Rotaria</taxon>
    </lineage>
</organism>
<comment type="caution">
    <text evidence="2">The sequence shown here is derived from an EMBL/GenBank/DDBJ whole genome shotgun (WGS) entry which is preliminary data.</text>
</comment>
<dbReference type="EMBL" id="CAJOBH010109675">
    <property type="protein sequence ID" value="CAF4655182.1"/>
    <property type="molecule type" value="Genomic_DNA"/>
</dbReference>
<protein>
    <recommendedName>
        <fullName evidence="1">Molybdenum cofactor sulfurase middle domain-containing protein</fullName>
    </recommendedName>
</protein>
<dbReference type="SUPFAM" id="SSF141673">
    <property type="entry name" value="MOSC N-terminal domain-like"/>
    <property type="match status" value="1"/>
</dbReference>
<dbReference type="Proteomes" id="UP000681967">
    <property type="component" value="Unassembled WGS sequence"/>
</dbReference>
<sequence>MSFLYDREWMVMDQNLNPLTLKRLPALSQIKPSINSEKNQLILNATNHPSFIIEINN</sequence>
<feature type="non-terminal residue" evidence="2">
    <location>
        <position position="57"/>
    </location>
</feature>